<comment type="caution">
    <text evidence="2">The sequence shown here is derived from an EMBL/GenBank/DDBJ whole genome shotgun (WGS) entry which is preliminary data.</text>
</comment>
<feature type="region of interest" description="Disordered" evidence="1">
    <location>
        <begin position="1"/>
        <end position="63"/>
    </location>
</feature>
<evidence type="ECO:0000313" key="3">
    <source>
        <dbReference type="Proteomes" id="UP001296706"/>
    </source>
</evidence>
<name>A0ABX1R7S1_9PSEU</name>
<keyword evidence="3" id="KW-1185">Reference proteome</keyword>
<organism evidence="2 3">
    <name type="scientific">Pseudonocardia xinjiangensis</name>
    <dbReference type="NCBI Taxonomy" id="75289"/>
    <lineage>
        <taxon>Bacteria</taxon>
        <taxon>Bacillati</taxon>
        <taxon>Actinomycetota</taxon>
        <taxon>Actinomycetes</taxon>
        <taxon>Pseudonocardiales</taxon>
        <taxon>Pseudonocardiaceae</taxon>
        <taxon>Pseudonocardia</taxon>
    </lineage>
</organism>
<feature type="compositionally biased region" description="Acidic residues" evidence="1">
    <location>
        <begin position="1"/>
        <end position="16"/>
    </location>
</feature>
<reference evidence="2 3" key="1">
    <citation type="submission" date="2020-04" db="EMBL/GenBank/DDBJ databases">
        <authorList>
            <person name="Klaysubun C."/>
            <person name="Duangmal K."/>
            <person name="Lipun K."/>
        </authorList>
    </citation>
    <scope>NUCLEOTIDE SEQUENCE [LARGE SCALE GENOMIC DNA]</scope>
    <source>
        <strain evidence="2 3">JCM 11839</strain>
    </source>
</reference>
<dbReference type="EMBL" id="JAAXKY010000008">
    <property type="protein sequence ID" value="NMH76398.1"/>
    <property type="molecule type" value="Genomic_DNA"/>
</dbReference>
<evidence type="ECO:0000313" key="2">
    <source>
        <dbReference type="EMBL" id="NMH76398.1"/>
    </source>
</evidence>
<sequence>MTDNADADDGENGDDEGTVKPQPHHGRPDDDREALGAVLRARAAGRDRSGLEGRDRGACLGHR</sequence>
<dbReference type="Proteomes" id="UP001296706">
    <property type="component" value="Unassembled WGS sequence"/>
</dbReference>
<protein>
    <submittedName>
        <fullName evidence="2">Uncharacterized protein</fullName>
    </submittedName>
</protein>
<dbReference type="RefSeq" id="WP_169394450.1">
    <property type="nucleotide sequence ID" value="NZ_BAAAJH010000008.1"/>
</dbReference>
<proteinExistence type="predicted"/>
<evidence type="ECO:0000256" key="1">
    <source>
        <dbReference type="SAM" id="MobiDB-lite"/>
    </source>
</evidence>
<accession>A0ABX1R7S1</accession>
<gene>
    <name evidence="2" type="ORF">HF577_04650</name>
</gene>
<feature type="compositionally biased region" description="Basic and acidic residues" evidence="1">
    <location>
        <begin position="44"/>
        <end position="57"/>
    </location>
</feature>